<feature type="region of interest" description="Disordered" evidence="1">
    <location>
        <begin position="289"/>
        <end position="336"/>
    </location>
</feature>
<name>A0A564YCH7_HYMDI</name>
<feature type="compositionally biased region" description="Polar residues" evidence="1">
    <location>
        <begin position="46"/>
        <end position="55"/>
    </location>
</feature>
<feature type="region of interest" description="Disordered" evidence="1">
    <location>
        <begin position="79"/>
        <end position="104"/>
    </location>
</feature>
<accession>A0A564YCH7</accession>
<organism evidence="2 3">
    <name type="scientific">Hymenolepis diminuta</name>
    <name type="common">Rat tapeworm</name>
    <dbReference type="NCBI Taxonomy" id="6216"/>
    <lineage>
        <taxon>Eukaryota</taxon>
        <taxon>Metazoa</taxon>
        <taxon>Spiralia</taxon>
        <taxon>Lophotrochozoa</taxon>
        <taxon>Platyhelminthes</taxon>
        <taxon>Cestoda</taxon>
        <taxon>Eucestoda</taxon>
        <taxon>Cyclophyllidea</taxon>
        <taxon>Hymenolepididae</taxon>
        <taxon>Hymenolepis</taxon>
    </lineage>
</organism>
<dbReference type="EMBL" id="CABIJS010000155">
    <property type="protein sequence ID" value="VUZ44975.1"/>
    <property type="molecule type" value="Genomic_DNA"/>
</dbReference>
<feature type="compositionally biased region" description="Low complexity" evidence="1">
    <location>
        <begin position="293"/>
        <end position="305"/>
    </location>
</feature>
<feature type="region of interest" description="Disordered" evidence="1">
    <location>
        <begin position="1"/>
        <end position="55"/>
    </location>
</feature>
<evidence type="ECO:0000313" key="3">
    <source>
        <dbReference type="Proteomes" id="UP000321570"/>
    </source>
</evidence>
<evidence type="ECO:0000256" key="1">
    <source>
        <dbReference type="SAM" id="MobiDB-lite"/>
    </source>
</evidence>
<protein>
    <submittedName>
        <fullName evidence="2">Uncharacterized protein</fullName>
    </submittedName>
</protein>
<keyword evidence="3" id="KW-1185">Reference proteome</keyword>
<gene>
    <name evidence="2" type="ORF">WMSIL1_LOCUS5021</name>
</gene>
<feature type="compositionally biased region" description="Basic and acidic residues" evidence="1">
    <location>
        <begin position="23"/>
        <end position="45"/>
    </location>
</feature>
<feature type="compositionally biased region" description="Polar residues" evidence="1">
    <location>
        <begin position="324"/>
        <end position="336"/>
    </location>
</feature>
<evidence type="ECO:0000313" key="2">
    <source>
        <dbReference type="EMBL" id="VUZ44975.1"/>
    </source>
</evidence>
<feature type="compositionally biased region" description="Polar residues" evidence="1">
    <location>
        <begin position="1"/>
        <end position="22"/>
    </location>
</feature>
<sequence length="399" mass="42361">MSTENTQLSQVQAPKITNSTAQIDKDNQETVEVKKEDATPDKESNSTEAHSTCPEQSCINDCTQANPASSMCASQLLKLKRQQDDKQHQQHTSPQPAAATTAAATTHVDTVTKITLSKPISAIPTLQPANQKLTAVQGLRIDRSGKFVVYSSAPVITLPASTPIVTRINPTTATLVPRAMTLLVPAISAPVTTIVRHQAPMVSSPSMPHVQVQRPNVVPATKRAPIRSATTSSAKLPLIPLATTTRVPEVEGDVPTNAPIVQTPTAVSVNRSVRRPTIHKCHTLRKISPKLPPLSSVPSTSTSPSMLKSILESGSRTPEVVSHPSLTATQLPLQGPSNATTFVTTVSQPPVMSTGMRQDNHASSAHRQSRGTWQVGGRAIVLDVSLNRSSNSTASPAPQ</sequence>
<dbReference type="AlphaFoldDB" id="A0A564YCH7"/>
<dbReference type="Proteomes" id="UP000321570">
    <property type="component" value="Unassembled WGS sequence"/>
</dbReference>
<proteinExistence type="predicted"/>
<reference evidence="2 3" key="1">
    <citation type="submission" date="2019-07" db="EMBL/GenBank/DDBJ databases">
        <authorList>
            <person name="Jastrzebski P J."/>
            <person name="Paukszto L."/>
            <person name="Jastrzebski P J."/>
        </authorList>
    </citation>
    <scope>NUCLEOTIDE SEQUENCE [LARGE SCALE GENOMIC DNA]</scope>
    <source>
        <strain evidence="2 3">WMS-il1</strain>
    </source>
</reference>